<feature type="compositionally biased region" description="Basic and acidic residues" evidence="1">
    <location>
        <begin position="164"/>
        <end position="177"/>
    </location>
</feature>
<dbReference type="RefSeq" id="WP_135251452.1">
    <property type="nucleotide sequence ID" value="NZ_SMLK01000009.1"/>
</dbReference>
<comment type="caution">
    <text evidence="2">The sequence shown here is derived from an EMBL/GenBank/DDBJ whole genome shotgun (WGS) entry which is preliminary data.</text>
</comment>
<accession>A0A4Z0BFE5</accession>
<protein>
    <submittedName>
        <fullName evidence="2">Uncharacterized protein</fullName>
    </submittedName>
</protein>
<dbReference type="EMBL" id="SMLK01000009">
    <property type="protein sequence ID" value="TFY97037.1"/>
    <property type="molecule type" value="Genomic_DNA"/>
</dbReference>
<evidence type="ECO:0000313" key="2">
    <source>
        <dbReference type="EMBL" id="TFY97037.1"/>
    </source>
</evidence>
<keyword evidence="3" id="KW-1185">Reference proteome</keyword>
<feature type="region of interest" description="Disordered" evidence="1">
    <location>
        <begin position="162"/>
        <end position="191"/>
    </location>
</feature>
<name>A0A4Z0BFE5_9BURK</name>
<dbReference type="Proteomes" id="UP000297839">
    <property type="component" value="Unassembled WGS sequence"/>
</dbReference>
<dbReference type="OrthoDB" id="8898248at2"/>
<sequence>MKFWTLFAGAKPAPKSQPARRERPNLQTIELKREILNMALKDTVVRHGVPPAWMVVELAPAPMLNGRPQWDARLVVREWSPRLMQYSVAFEKSFMHRISVIDATWRQWLKGCTWQMRVRGEPELIEMPDPKSWLQSARPAEEAQAAAAPPVRHGQLEALRAMMNRRDEEDFGDDARPDFQNTQPFDRPELH</sequence>
<dbReference type="AlphaFoldDB" id="A0A4Z0BFE5"/>
<proteinExistence type="predicted"/>
<organism evidence="2 3">
    <name type="scientific">Ramlibacter humi</name>
    <dbReference type="NCBI Taxonomy" id="2530451"/>
    <lineage>
        <taxon>Bacteria</taxon>
        <taxon>Pseudomonadati</taxon>
        <taxon>Pseudomonadota</taxon>
        <taxon>Betaproteobacteria</taxon>
        <taxon>Burkholderiales</taxon>
        <taxon>Comamonadaceae</taxon>
        <taxon>Ramlibacter</taxon>
    </lineage>
</organism>
<gene>
    <name evidence="2" type="ORF">EZ216_19425</name>
</gene>
<evidence type="ECO:0000313" key="3">
    <source>
        <dbReference type="Proteomes" id="UP000297839"/>
    </source>
</evidence>
<evidence type="ECO:0000256" key="1">
    <source>
        <dbReference type="SAM" id="MobiDB-lite"/>
    </source>
</evidence>
<reference evidence="2 3" key="1">
    <citation type="submission" date="2019-03" db="EMBL/GenBank/DDBJ databases">
        <title>Ramlibacter sp. 18x22-1, whole genome shotgun sequence.</title>
        <authorList>
            <person name="Zhang X."/>
            <person name="Feng G."/>
            <person name="Zhu H."/>
        </authorList>
    </citation>
    <scope>NUCLEOTIDE SEQUENCE [LARGE SCALE GENOMIC DNA]</scope>
    <source>
        <strain evidence="2 3">18x22-1</strain>
    </source>
</reference>